<evidence type="ECO:0008006" key="3">
    <source>
        <dbReference type="Google" id="ProtNLM"/>
    </source>
</evidence>
<dbReference type="InterPro" id="IPR036388">
    <property type="entry name" value="WH-like_DNA-bd_sf"/>
</dbReference>
<accession>A0ABU1DJE5</accession>
<dbReference type="Proteomes" id="UP001181622">
    <property type="component" value="Unassembled WGS sequence"/>
</dbReference>
<dbReference type="EMBL" id="JADBEO010000041">
    <property type="protein sequence ID" value="MDR4308143.1"/>
    <property type="molecule type" value="Genomic_DNA"/>
</dbReference>
<proteinExistence type="predicted"/>
<gene>
    <name evidence="1" type="ORF">IHQ68_16100</name>
</gene>
<evidence type="ECO:0000313" key="1">
    <source>
        <dbReference type="EMBL" id="MDR4308143.1"/>
    </source>
</evidence>
<keyword evidence="2" id="KW-1185">Reference proteome</keyword>
<reference evidence="1" key="1">
    <citation type="submission" date="2020-10" db="EMBL/GenBank/DDBJ databases">
        <authorList>
            <person name="Abbas A."/>
            <person name="Razzaq R."/>
            <person name="Waqas M."/>
            <person name="Abbas N."/>
            <person name="Nielsen T.K."/>
            <person name="Hansen L.H."/>
            <person name="Hussain S."/>
            <person name="Shahid M."/>
        </authorList>
    </citation>
    <scope>NUCLEOTIDE SEQUENCE</scope>
    <source>
        <strain evidence="1">S14</strain>
    </source>
</reference>
<protein>
    <recommendedName>
        <fullName evidence="3">Winged helix DNA-binding domain</fullName>
    </recommendedName>
</protein>
<organism evidence="1 2">
    <name type="scientific">Chelatococcus sambhunathii</name>
    <dbReference type="NCBI Taxonomy" id="363953"/>
    <lineage>
        <taxon>Bacteria</taxon>
        <taxon>Pseudomonadati</taxon>
        <taxon>Pseudomonadota</taxon>
        <taxon>Alphaproteobacteria</taxon>
        <taxon>Hyphomicrobiales</taxon>
        <taxon>Chelatococcaceae</taxon>
        <taxon>Chelatococcus</taxon>
    </lineage>
</organism>
<sequence>MDETRFMAEVEAVERGRPGLSMLHAGLLVALREGLAADTRSFARVFGVAHALVLRAANELSDEHALVEETGRDSRTQRARLALTAAGRRLFERAVQPIAA</sequence>
<dbReference type="Gene3D" id="1.10.10.10">
    <property type="entry name" value="Winged helix-like DNA-binding domain superfamily/Winged helix DNA-binding domain"/>
    <property type="match status" value="1"/>
</dbReference>
<dbReference type="RefSeq" id="WP_309393636.1">
    <property type="nucleotide sequence ID" value="NZ_JADBEO010000041.1"/>
</dbReference>
<name>A0ABU1DJE5_9HYPH</name>
<evidence type="ECO:0000313" key="2">
    <source>
        <dbReference type="Proteomes" id="UP001181622"/>
    </source>
</evidence>
<comment type="caution">
    <text evidence="1">The sequence shown here is derived from an EMBL/GenBank/DDBJ whole genome shotgun (WGS) entry which is preliminary data.</text>
</comment>